<sequence>MARVYGIRKRLEQNNIDKKLIREIIGNEDLVEVITRMETLLDSDMMYEILDSCACLGGKEYLKKCEKIGKKLTGKSLNEKILHLNSKIFASESVALNNDGTLNAVMVYKNNDKYSCVCSANVCKDVKVSDLALSKSNSDDRDMPLSYCLCCAGSFRRHLQLMLDVKLKTKKIISSPINSGGEKPCEFVFEFN</sequence>
<dbReference type="Proteomes" id="UP000736583">
    <property type="component" value="Unassembled WGS sequence"/>
</dbReference>
<evidence type="ECO:0000313" key="1">
    <source>
        <dbReference type="EMBL" id="MBU5590158.1"/>
    </source>
</evidence>
<accession>A0ABS6EVB4</accession>
<name>A0ABS6EVB4_9CLOT</name>
<evidence type="ECO:0000313" key="2">
    <source>
        <dbReference type="Proteomes" id="UP000736583"/>
    </source>
</evidence>
<dbReference type="RefSeq" id="WP_216455421.1">
    <property type="nucleotide sequence ID" value="NZ_JAHLQL010000001.1"/>
</dbReference>
<organism evidence="1 2">
    <name type="scientific">Clostridium simiarum</name>
    <dbReference type="NCBI Taxonomy" id="2841506"/>
    <lineage>
        <taxon>Bacteria</taxon>
        <taxon>Bacillati</taxon>
        <taxon>Bacillota</taxon>
        <taxon>Clostridia</taxon>
        <taxon>Eubacteriales</taxon>
        <taxon>Clostridiaceae</taxon>
        <taxon>Clostridium</taxon>
    </lineage>
</organism>
<dbReference type="EMBL" id="JAHLQL010000001">
    <property type="protein sequence ID" value="MBU5590158.1"/>
    <property type="molecule type" value="Genomic_DNA"/>
</dbReference>
<keyword evidence="2" id="KW-1185">Reference proteome</keyword>
<reference evidence="1 2" key="1">
    <citation type="submission" date="2021-06" db="EMBL/GenBank/DDBJ databases">
        <authorList>
            <person name="Sun Q."/>
            <person name="Li D."/>
        </authorList>
    </citation>
    <scope>NUCLEOTIDE SEQUENCE [LARGE SCALE GENOMIC DNA]</scope>
    <source>
        <strain evidence="1 2">MSJ-4</strain>
    </source>
</reference>
<proteinExistence type="predicted"/>
<evidence type="ECO:0008006" key="3">
    <source>
        <dbReference type="Google" id="ProtNLM"/>
    </source>
</evidence>
<comment type="caution">
    <text evidence="1">The sequence shown here is derived from an EMBL/GenBank/DDBJ whole genome shotgun (WGS) entry which is preliminary data.</text>
</comment>
<gene>
    <name evidence="1" type="ORF">KQI89_00110</name>
</gene>
<protein>
    <recommendedName>
        <fullName evidence="3">Metanogen output domain-containing protein</fullName>
    </recommendedName>
</protein>